<feature type="region of interest" description="Disordered" evidence="2">
    <location>
        <begin position="64"/>
        <end position="93"/>
    </location>
</feature>
<evidence type="ECO:0000259" key="3">
    <source>
        <dbReference type="PROSITE" id="PS50158"/>
    </source>
</evidence>
<dbReference type="PROSITE" id="PS50158">
    <property type="entry name" value="ZF_CCHC"/>
    <property type="match status" value="1"/>
</dbReference>
<name>Q5H9Y7_ORYSJ</name>
<dbReference type="EMBL" id="CR933497">
    <property type="protein sequence ID" value="CAI44611.1"/>
    <property type="molecule type" value="Genomic_DNA"/>
</dbReference>
<dbReference type="PANTHER" id="PTHR33116">
    <property type="entry name" value="REVERSE TRANSCRIPTASE ZINC-BINDING DOMAIN-CONTAINING PROTEIN-RELATED-RELATED"/>
    <property type="match status" value="1"/>
</dbReference>
<dbReference type="SUPFAM" id="SSF57756">
    <property type="entry name" value="Retrovirus zinc finger-like domains"/>
    <property type="match status" value="1"/>
</dbReference>
<dbReference type="SUPFAM" id="SSF56672">
    <property type="entry name" value="DNA/RNA polymerases"/>
    <property type="match status" value="1"/>
</dbReference>
<reference evidence="6" key="2">
    <citation type="journal article" date="2008" name="Nucleic Acids Res.">
        <title>The rice annotation project database (RAP-DB): 2008 update.</title>
        <authorList>
            <consortium name="The rice annotation project (RAP)"/>
        </authorList>
    </citation>
    <scope>GENOME REANNOTATION</scope>
    <source>
        <strain evidence="6">cv. Nipponbare</strain>
    </source>
</reference>
<dbReference type="CDD" id="cd01650">
    <property type="entry name" value="RT_nLTR_like"/>
    <property type="match status" value="1"/>
</dbReference>
<dbReference type="Proteomes" id="UP000000763">
    <property type="component" value="Chromosome 4"/>
</dbReference>
<accession>Q5H9Y7</accession>
<dbReference type="InterPro" id="IPR036875">
    <property type="entry name" value="Znf_CCHC_sf"/>
</dbReference>
<feature type="region of interest" description="Disordered" evidence="2">
    <location>
        <begin position="1"/>
        <end position="35"/>
    </location>
</feature>
<dbReference type="Pfam" id="PF00078">
    <property type="entry name" value="RVT_1"/>
    <property type="match status" value="1"/>
</dbReference>
<sequence length="1579" mass="180429">MATECLGFQERATPVGESSSVLPRRRSPEKGLPRGYTHADILTVAARGPVSSGAKISGEFAHEFRPERPSNGGGSPMATVQPRVARGPASSTMMNCGKKVGEINLEDIFPKFRPTEPQKWIWIKRGEVRPLLGFPARDDEIRRFGDGARRIWKVPEKRCDHRTFAQVVMERRPPNRLDWQANKRRATEQGGGDWGARGGGDWGACGAREEEELHRQLLAQNPRANQGAQWKPQGLPGTDGERGARAPKIKCFKCGREGHHQAARPNPSLCYSCHSSGHISSQCPLMMRKGVKLCGFGIPGQGFYSLNVELSDMRLLKPLDDKDDEGLGEDMNLDEEFKQNTPRGRQAADGRAQQGSRLGAHSAPPAFKGKSQVSQGGKTMKKLASKKDSLLTVMEGTEISIITSERKAPEVCANIPMVKECTTMVLWQEENLQESQEIQDPVVQSQEDVGGFAADILVLESFLLDDDNERCQIPTDSDIERIREEEEKEEEDSFQECLGISPDEIDNTIETLKAKEVVQARLAELNWKKELGKKNPQEEEISGEETKKELFTERELNSFQGGKNFSWCWKASRGASGGILIGVNSDLAEAIETHVGAFFLSCVLKIKKDNFVWEIVCVYGPVDNTLKNDTCEGNIERSRYFKFESAWLAAENFKEMVTQKMPTRDDSYILEFWNKKQAELRRFLKGWGINAHCERVRGKQVLQKKLEMIEAKALENELSPDEWQERYALENNLEQLYEMEELYWHNRSGGQWILEGDRNTDYYHRIANERKKRCSITSLMDGDTELTSKENLKNHIVNYSKSLFRADPSLNIHLSPNVWEEEFFLKPKDREVLIRPFKLEELDKVLKEAKLNTAPGPDGFSIPFYRAFWPHLQNDIFEMLLMLHNEELDLKRLNFGVISLIPKNNDPSDIKQFRPICVLNDCFKFISKVVTNRFSEVANGVISPTQTAFIPGRFILEGCVIIHEVLHELRIKNLEGIILKIDFEKAYDKLKWDFLFEVMEKKRFPPKWISWVKSCVMGGKVCVNINGERTDFFRTFRGLRQGDPLSPLLFNLYADDTVLFIANDMHQIVTTKFILYCFEEMAGLKINFHKSEVFSIGMSELDTERVAQMLNCPVGHFPMKYLGLPISPDKILNVGFDFLGQKLEKRLTKWGSNLSHAGRAVQINACLSSIPFYAMGFYHLPEGIHQSFDKIRGRYYWASNKLRGKYHMVKLEDMAFPKDFGGLGFTETRKMNIALLAKWIMKVDSEDKSLCIELLRKKYLTNESFFSCKIGNVSQFWRGLLNIRGWMMLGAEWSIGNGLSVKFWKDTWFGNCPLMTLFPAIYRVCNQQEILVSQVGQGGPGCLSFRRSFGPEELEEWNDLKEIIDQIVLSDTHDKLNWGLNANKKYTTRSLYRALTFRGIGDVNAKMWGCPCPMKHKHFLSLALRDRIQSAEQLKKKNWEGSEFCQLCGELETTNHILFNCPMARFVWCVCRDTLRWNFIPRNSDEFFLMCDGAPDLCSVRITLSLLAAVCWNLWITRNNMIFRDKLVYSPLAILFQITSNLVQWKKLCRPGEATKLETLAEEMKRMVATLRPSRTGVG</sequence>
<evidence type="ECO:0000256" key="1">
    <source>
        <dbReference type="PROSITE-ProRule" id="PRU00047"/>
    </source>
</evidence>
<protein>
    <submittedName>
        <fullName evidence="5">P0650D04.15 protein</fullName>
    </submittedName>
</protein>
<evidence type="ECO:0000256" key="2">
    <source>
        <dbReference type="SAM" id="MobiDB-lite"/>
    </source>
</evidence>
<organism evidence="5 6">
    <name type="scientific">Oryza sativa subsp. japonica</name>
    <name type="common">Rice</name>
    <dbReference type="NCBI Taxonomy" id="39947"/>
    <lineage>
        <taxon>Eukaryota</taxon>
        <taxon>Viridiplantae</taxon>
        <taxon>Streptophyta</taxon>
        <taxon>Embryophyta</taxon>
        <taxon>Tracheophyta</taxon>
        <taxon>Spermatophyta</taxon>
        <taxon>Magnoliopsida</taxon>
        <taxon>Liliopsida</taxon>
        <taxon>Poales</taxon>
        <taxon>Poaceae</taxon>
        <taxon>BOP clade</taxon>
        <taxon>Oryzoideae</taxon>
        <taxon>Oryzeae</taxon>
        <taxon>Oryzinae</taxon>
        <taxon>Oryza</taxon>
        <taxon>Oryza sativa</taxon>
    </lineage>
</organism>
<reference evidence="6" key="1">
    <citation type="journal article" date="2005" name="Nature">
        <title>The map-based sequence of the rice genome.</title>
        <authorList>
            <consortium name="International rice genome sequencing project (IRGSP)"/>
            <person name="Matsumoto T."/>
            <person name="Wu J."/>
            <person name="Kanamori H."/>
            <person name="Katayose Y."/>
            <person name="Fujisawa M."/>
            <person name="Namiki N."/>
            <person name="Mizuno H."/>
            <person name="Yamamoto K."/>
            <person name="Antonio B.A."/>
            <person name="Baba T."/>
            <person name="Sakata K."/>
            <person name="Nagamura Y."/>
            <person name="Aoki H."/>
            <person name="Arikawa K."/>
            <person name="Arita K."/>
            <person name="Bito T."/>
            <person name="Chiden Y."/>
            <person name="Fujitsuka N."/>
            <person name="Fukunaka R."/>
            <person name="Hamada M."/>
            <person name="Harada C."/>
            <person name="Hayashi A."/>
            <person name="Hijishita S."/>
            <person name="Honda M."/>
            <person name="Hosokawa S."/>
            <person name="Ichikawa Y."/>
            <person name="Idonuma A."/>
            <person name="Iijima M."/>
            <person name="Ikeda M."/>
            <person name="Ikeno M."/>
            <person name="Ito K."/>
            <person name="Ito S."/>
            <person name="Ito T."/>
            <person name="Ito Y."/>
            <person name="Ito Y."/>
            <person name="Iwabuchi A."/>
            <person name="Kamiya K."/>
            <person name="Karasawa W."/>
            <person name="Kurita K."/>
            <person name="Katagiri S."/>
            <person name="Kikuta A."/>
            <person name="Kobayashi H."/>
            <person name="Kobayashi N."/>
            <person name="Machita K."/>
            <person name="Maehara T."/>
            <person name="Masukawa M."/>
            <person name="Mizubayashi T."/>
            <person name="Mukai Y."/>
            <person name="Nagasaki H."/>
            <person name="Nagata Y."/>
            <person name="Naito S."/>
            <person name="Nakashima M."/>
            <person name="Nakama Y."/>
            <person name="Nakamichi Y."/>
            <person name="Nakamura M."/>
            <person name="Meguro A."/>
            <person name="Negishi M."/>
            <person name="Ohta I."/>
            <person name="Ohta T."/>
            <person name="Okamoto M."/>
            <person name="Ono N."/>
            <person name="Saji S."/>
            <person name="Sakaguchi M."/>
            <person name="Sakai K."/>
            <person name="Shibata M."/>
            <person name="Shimokawa T."/>
            <person name="Song J."/>
            <person name="Takazaki Y."/>
            <person name="Terasawa K."/>
            <person name="Tsugane M."/>
            <person name="Tsuji K."/>
            <person name="Ueda S."/>
            <person name="Waki K."/>
            <person name="Yamagata H."/>
            <person name="Yamamoto M."/>
            <person name="Yamamoto S."/>
            <person name="Yamane H."/>
            <person name="Yoshiki S."/>
            <person name="Yoshihara R."/>
            <person name="Yukawa K."/>
            <person name="Zhong H."/>
            <person name="Yano M."/>
            <person name="Yuan Q."/>
            <person name="Ouyang S."/>
            <person name="Liu J."/>
            <person name="Jones K.M."/>
            <person name="Gansberger K."/>
            <person name="Moffat K."/>
            <person name="Hill J."/>
            <person name="Bera J."/>
            <person name="Fadrosh D."/>
            <person name="Jin S."/>
            <person name="Johri S."/>
            <person name="Kim M."/>
            <person name="Overton L."/>
            <person name="Reardon M."/>
            <person name="Tsitrin T."/>
            <person name="Vuong H."/>
            <person name="Weaver B."/>
            <person name="Ciecko A."/>
            <person name="Tallon L."/>
            <person name="Jackson J."/>
            <person name="Pai G."/>
            <person name="Aken S.V."/>
            <person name="Utterback T."/>
            <person name="Reidmuller S."/>
            <person name="Feldblyum T."/>
            <person name="Hsiao J."/>
            <person name="Zismann V."/>
            <person name="Iobst S."/>
            <person name="de Vazeille A.R."/>
            <person name="Buell C.R."/>
            <person name="Ying K."/>
            <person name="Li Y."/>
            <person name="Lu T."/>
            <person name="Huang Y."/>
            <person name="Zhao Q."/>
            <person name="Feng Q."/>
            <person name="Zhang L."/>
            <person name="Zhu J."/>
            <person name="Weng Q."/>
            <person name="Mu J."/>
            <person name="Lu Y."/>
            <person name="Fan D."/>
            <person name="Liu Y."/>
            <person name="Guan J."/>
            <person name="Zhang Y."/>
            <person name="Yu S."/>
            <person name="Liu X."/>
            <person name="Zhang Y."/>
            <person name="Hong G."/>
            <person name="Han B."/>
            <person name="Choisne N."/>
            <person name="Demange N."/>
            <person name="Orjeda G."/>
            <person name="Samain S."/>
            <person name="Cattolico L."/>
            <person name="Pelletier E."/>
            <person name="Couloux A."/>
            <person name="Segurens B."/>
            <person name="Wincker P."/>
            <person name="D'Hont A."/>
            <person name="Scarpelli C."/>
            <person name="Weissenbach J."/>
            <person name="Salanoubat M."/>
            <person name="Quetier F."/>
            <person name="Yu Y."/>
            <person name="Kim H.R."/>
            <person name="Rambo T."/>
            <person name="Currie J."/>
            <person name="Collura K."/>
            <person name="Luo M."/>
            <person name="Yang T."/>
            <person name="Ammiraju J.S.S."/>
            <person name="Engler F."/>
            <person name="Soderlund C."/>
            <person name="Wing R.A."/>
            <person name="Palmer L.E."/>
            <person name="de la Bastide M."/>
            <person name="Spiegel L."/>
            <person name="Nascimento L."/>
            <person name="Zutavern T."/>
            <person name="O'Shaughnessy A."/>
            <person name="Dike S."/>
            <person name="Dedhia N."/>
            <person name="Preston R."/>
            <person name="Balija V."/>
            <person name="McCombie W.R."/>
            <person name="Chow T."/>
            <person name="Chen H."/>
            <person name="Chung M."/>
            <person name="Chen C."/>
            <person name="Shaw J."/>
            <person name="Wu H."/>
            <person name="Hsiao K."/>
            <person name="Chao Y."/>
            <person name="Chu M."/>
            <person name="Cheng C."/>
            <person name="Hour A."/>
            <person name="Lee P."/>
            <person name="Lin S."/>
            <person name="Lin Y."/>
            <person name="Liou J."/>
            <person name="Liu S."/>
            <person name="Hsing Y."/>
            <person name="Raghuvanshi S."/>
            <person name="Mohanty A."/>
            <person name="Bharti A.K."/>
            <person name="Gaur A."/>
            <person name="Gupta V."/>
            <person name="Kumar D."/>
            <person name="Ravi V."/>
            <person name="Vij S."/>
            <person name="Kapur A."/>
            <person name="Khurana P."/>
            <person name="Khurana P."/>
            <person name="Khurana J.P."/>
            <person name="Tyagi A.K."/>
            <person name="Gaikwad K."/>
            <person name="Singh A."/>
            <person name="Dalal V."/>
            <person name="Srivastava S."/>
            <person name="Dixit A."/>
            <person name="Pal A.K."/>
            <person name="Ghazi I.A."/>
            <person name="Yadav M."/>
            <person name="Pandit A."/>
            <person name="Bhargava A."/>
            <person name="Sureshbabu K."/>
            <person name="Batra K."/>
            <person name="Sharma T.R."/>
            <person name="Mohapatra T."/>
            <person name="Singh N.K."/>
            <person name="Messing J."/>
            <person name="Nelson A.B."/>
            <person name="Fuks G."/>
            <person name="Kavchok S."/>
            <person name="Keizer G."/>
            <person name="Linton E."/>
            <person name="Llaca V."/>
            <person name="Song R."/>
            <person name="Tanyolac B."/>
            <person name="Young S."/>
            <person name="Ho-Il K."/>
            <person name="Hahn J.H."/>
            <person name="Sangsakoo G."/>
            <person name="Vanavichit A."/>
            <person name="de Mattos Luiz.A.T."/>
            <person name="Zimmer P.D."/>
            <person name="Malone G."/>
            <person name="Dellagostin O."/>
            <person name="de Oliveira A.C."/>
            <person name="Bevan M."/>
            <person name="Bancroft I."/>
            <person name="Minx P."/>
            <person name="Cordum H."/>
            <person name="Wilson R."/>
            <person name="Cheng Z."/>
            <person name="Jin W."/>
            <person name="Jiang J."/>
            <person name="Leong S.A."/>
            <person name="Iwama H."/>
            <person name="Gojobori T."/>
            <person name="Itoh T."/>
            <person name="Niimura Y."/>
            <person name="Fujii Y."/>
            <person name="Habara T."/>
            <person name="Sakai H."/>
            <person name="Sato Y."/>
            <person name="Wilson G."/>
            <person name="Kumar K."/>
            <person name="McCouch S."/>
            <person name="Juretic N."/>
            <person name="Hoen D."/>
            <person name="Wright S."/>
            <person name="Bruskiewich R."/>
            <person name="Bureau T."/>
            <person name="Miyao A."/>
            <person name="Hirochika H."/>
            <person name="Nishikawa T."/>
            <person name="Kadowaki K."/>
            <person name="Sugiura M."/>
            <person name="Burr B."/>
            <person name="Sasaki T."/>
        </authorList>
    </citation>
    <scope>NUCLEOTIDE SEQUENCE [LARGE SCALE GENOMIC DNA]</scope>
    <source>
        <strain evidence="6">cv. Nipponbare</strain>
    </source>
</reference>
<dbReference type="Gene3D" id="4.10.60.10">
    <property type="entry name" value="Zinc finger, CCHC-type"/>
    <property type="match status" value="1"/>
</dbReference>
<dbReference type="SMART" id="SM00343">
    <property type="entry name" value="ZnF_C2HC"/>
    <property type="match status" value="3"/>
</dbReference>
<keyword evidence="1" id="KW-0863">Zinc-finger</keyword>
<feature type="domain" description="CCHC-type" evidence="3">
    <location>
        <begin position="270"/>
        <end position="284"/>
    </location>
</feature>
<keyword evidence="1" id="KW-0862">Zinc</keyword>
<dbReference type="InterPro" id="IPR001878">
    <property type="entry name" value="Znf_CCHC"/>
</dbReference>
<evidence type="ECO:0000313" key="5">
    <source>
        <dbReference type="EMBL" id="CAI44611.1"/>
    </source>
</evidence>
<feature type="compositionally biased region" description="Acidic residues" evidence="2">
    <location>
        <begin position="321"/>
        <end position="334"/>
    </location>
</feature>
<dbReference type="InterPro" id="IPR026960">
    <property type="entry name" value="RVT-Znf"/>
</dbReference>
<proteinExistence type="predicted"/>
<evidence type="ECO:0000259" key="4">
    <source>
        <dbReference type="PROSITE" id="PS50878"/>
    </source>
</evidence>
<dbReference type="Pfam" id="PF13966">
    <property type="entry name" value="zf-RVT"/>
    <property type="match status" value="1"/>
</dbReference>
<dbReference type="PROSITE" id="PS50878">
    <property type="entry name" value="RT_POL"/>
    <property type="match status" value="1"/>
</dbReference>
<feature type="region of interest" description="Disordered" evidence="2">
    <location>
        <begin position="220"/>
        <end position="244"/>
    </location>
</feature>
<dbReference type="InterPro" id="IPR000477">
    <property type="entry name" value="RT_dom"/>
</dbReference>
<dbReference type="InterPro" id="IPR043502">
    <property type="entry name" value="DNA/RNA_pol_sf"/>
</dbReference>
<gene>
    <name evidence="5" type="primary">P0650D04.15</name>
</gene>
<evidence type="ECO:0000313" key="6">
    <source>
        <dbReference type="Proteomes" id="UP000000763"/>
    </source>
</evidence>
<dbReference type="GO" id="GO:0008270">
    <property type="term" value="F:zinc ion binding"/>
    <property type="evidence" value="ECO:0007669"/>
    <property type="project" value="UniProtKB-KW"/>
</dbReference>
<keyword evidence="1" id="KW-0479">Metal-binding</keyword>
<feature type="domain" description="Reverse transcriptase" evidence="4">
    <location>
        <begin position="882"/>
        <end position="1126"/>
    </location>
</feature>
<feature type="region of interest" description="Disordered" evidence="2">
    <location>
        <begin position="321"/>
        <end position="381"/>
    </location>
</feature>
<dbReference type="GO" id="GO:0003676">
    <property type="term" value="F:nucleic acid binding"/>
    <property type="evidence" value="ECO:0007669"/>
    <property type="project" value="InterPro"/>
</dbReference>
<dbReference type="PANTHER" id="PTHR33116:SF87">
    <property type="entry name" value="OS01G0158850 PROTEIN"/>
    <property type="match status" value="1"/>
</dbReference>